<feature type="compositionally biased region" description="Polar residues" evidence="1">
    <location>
        <begin position="456"/>
        <end position="474"/>
    </location>
</feature>
<reference evidence="2" key="1">
    <citation type="submission" date="2022-07" db="EMBL/GenBank/DDBJ databases">
        <title>Phylogenomic reconstructions and comparative analyses of Kickxellomycotina fungi.</title>
        <authorList>
            <person name="Reynolds N.K."/>
            <person name="Stajich J.E."/>
            <person name="Barry K."/>
            <person name="Grigoriev I.V."/>
            <person name="Crous P."/>
            <person name="Smith M.E."/>
        </authorList>
    </citation>
    <scope>NUCLEOTIDE SEQUENCE</scope>
    <source>
        <strain evidence="2">NRRL 1565</strain>
    </source>
</reference>
<feature type="region of interest" description="Disordered" evidence="1">
    <location>
        <begin position="192"/>
        <end position="213"/>
    </location>
</feature>
<feature type="compositionally biased region" description="Polar residues" evidence="1">
    <location>
        <begin position="361"/>
        <end position="373"/>
    </location>
</feature>
<proteinExistence type="predicted"/>
<comment type="caution">
    <text evidence="2">The sequence shown here is derived from an EMBL/GenBank/DDBJ whole genome shotgun (WGS) entry which is preliminary data.</text>
</comment>
<gene>
    <name evidence="2" type="ORF">H4R20_000468</name>
</gene>
<dbReference type="OrthoDB" id="5562130at2759"/>
<feature type="compositionally biased region" description="Polar residues" evidence="1">
    <location>
        <begin position="1"/>
        <end position="20"/>
    </location>
</feature>
<feature type="region of interest" description="Disordered" evidence="1">
    <location>
        <begin position="1"/>
        <end position="24"/>
    </location>
</feature>
<evidence type="ECO:0000313" key="2">
    <source>
        <dbReference type="EMBL" id="KAJ2809000.1"/>
    </source>
</evidence>
<accession>A0A9W8I1D6</accession>
<protein>
    <submittedName>
        <fullName evidence="2">Uncharacterized protein</fullName>
    </submittedName>
</protein>
<feature type="compositionally biased region" description="Pro residues" evidence="1">
    <location>
        <begin position="381"/>
        <end position="412"/>
    </location>
</feature>
<evidence type="ECO:0000256" key="1">
    <source>
        <dbReference type="SAM" id="MobiDB-lite"/>
    </source>
</evidence>
<keyword evidence="3" id="KW-1185">Reference proteome</keyword>
<feature type="compositionally biased region" description="Low complexity" evidence="1">
    <location>
        <begin position="413"/>
        <end position="422"/>
    </location>
</feature>
<feature type="compositionally biased region" description="Pro residues" evidence="1">
    <location>
        <begin position="423"/>
        <end position="451"/>
    </location>
</feature>
<evidence type="ECO:0000313" key="3">
    <source>
        <dbReference type="Proteomes" id="UP001140094"/>
    </source>
</evidence>
<dbReference type="Proteomes" id="UP001140094">
    <property type="component" value="Unassembled WGS sequence"/>
</dbReference>
<dbReference type="EMBL" id="JANBUO010000014">
    <property type="protein sequence ID" value="KAJ2809000.1"/>
    <property type="molecule type" value="Genomic_DNA"/>
</dbReference>
<feature type="compositionally biased region" description="Low complexity" evidence="1">
    <location>
        <begin position="192"/>
        <end position="202"/>
    </location>
</feature>
<name>A0A9W8I1D6_9FUNG</name>
<feature type="region of interest" description="Disordered" evidence="1">
    <location>
        <begin position="264"/>
        <end position="287"/>
    </location>
</feature>
<feature type="region of interest" description="Disordered" evidence="1">
    <location>
        <begin position="489"/>
        <end position="516"/>
    </location>
</feature>
<feature type="compositionally biased region" description="Low complexity" evidence="1">
    <location>
        <begin position="498"/>
        <end position="507"/>
    </location>
</feature>
<dbReference type="AlphaFoldDB" id="A0A9W8I1D6"/>
<organism evidence="2 3">
    <name type="scientific">Coemansia guatemalensis</name>
    <dbReference type="NCBI Taxonomy" id="2761395"/>
    <lineage>
        <taxon>Eukaryota</taxon>
        <taxon>Fungi</taxon>
        <taxon>Fungi incertae sedis</taxon>
        <taxon>Zoopagomycota</taxon>
        <taxon>Kickxellomycotina</taxon>
        <taxon>Kickxellomycetes</taxon>
        <taxon>Kickxellales</taxon>
        <taxon>Kickxellaceae</taxon>
        <taxon>Coemansia</taxon>
    </lineage>
</organism>
<sequence>MYQYPSEATDTQYTGNPWGNSSSSSSSSGLYGGLALPEIPGSSKWPGIGGWMQAVERLSYLSHHDKSAGNSAQIAEIRQQMHRRLEEQQTVLQQLGRWIQDASGQLSMLATLLQTMTPDSAMDNCGYAGVHKHNASTASTTESSATAHMERTDEINGLADLLAADPLDYTIGLRAWQQALRRNQQAQVQQQRQPFRFNPQQQPATGGSVAADTLRSSRHPTTIALRAPCTGPQERLQASTATDIPCADTSGRRGAALSIRGIMKPHHSHSATSSVRRRPRNRILRSTSSSSSACSTFLCDAEELTSVTRDVSDPSQSAAATAAAELADACPASAHMTLPKAPSSSATCSVADAASPPVNSTIPVTPSAPGTSSAPAIPQAPAIPPAPATAPVSNIPPAPPIPLDFAIPPAPAIPEDLASPTTPAIPPAPPIPPAPAIPPAPSLPETPPAPPLHTSLAPNPESTQPIQPASGLSSSIGCAATSNSAAALHCGSKQQHRGSSAAAEKSGASGGRPKLGIARATCPACAGLSKRTAVASHDPAAAPATDGNAAKSVLELARMFDMRGI</sequence>
<feature type="compositionally biased region" description="Basic residues" evidence="1">
    <location>
        <begin position="264"/>
        <end position="283"/>
    </location>
</feature>
<feature type="region of interest" description="Disordered" evidence="1">
    <location>
        <begin position="361"/>
        <end position="474"/>
    </location>
</feature>